<keyword evidence="2" id="KW-1185">Reference proteome</keyword>
<sequence>MFLTLPRDFMAKTNEKDSLERDVVDTHLTRELCIEAYLLSKSVVRIGWKSGRLQCALYLKQCVSSLQNGSVKLFLSFPTRKPPKLLFKKSWLKQGGTDQGMEKPLDE</sequence>
<dbReference type="Proteomes" id="UP001234989">
    <property type="component" value="Chromosome 4"/>
</dbReference>
<evidence type="ECO:0000313" key="1">
    <source>
        <dbReference type="EMBL" id="WMV24513.1"/>
    </source>
</evidence>
<reference evidence="1" key="1">
    <citation type="submission" date="2023-08" db="EMBL/GenBank/DDBJ databases">
        <title>A de novo genome assembly of Solanum verrucosum Schlechtendal, a Mexican diploid species geographically isolated from the other diploid A-genome species in potato relatives.</title>
        <authorList>
            <person name="Hosaka K."/>
        </authorList>
    </citation>
    <scope>NUCLEOTIDE SEQUENCE</scope>
    <source>
        <tissue evidence="1">Young leaves</tissue>
    </source>
</reference>
<gene>
    <name evidence="1" type="ORF">MTR67_017898</name>
</gene>
<dbReference type="EMBL" id="CP133615">
    <property type="protein sequence ID" value="WMV24513.1"/>
    <property type="molecule type" value="Genomic_DNA"/>
</dbReference>
<proteinExistence type="predicted"/>
<accession>A0AAF0QLE8</accession>
<protein>
    <submittedName>
        <fullName evidence="1">Uncharacterized protein</fullName>
    </submittedName>
</protein>
<organism evidence="1 2">
    <name type="scientific">Solanum verrucosum</name>
    <dbReference type="NCBI Taxonomy" id="315347"/>
    <lineage>
        <taxon>Eukaryota</taxon>
        <taxon>Viridiplantae</taxon>
        <taxon>Streptophyta</taxon>
        <taxon>Embryophyta</taxon>
        <taxon>Tracheophyta</taxon>
        <taxon>Spermatophyta</taxon>
        <taxon>Magnoliopsida</taxon>
        <taxon>eudicotyledons</taxon>
        <taxon>Gunneridae</taxon>
        <taxon>Pentapetalae</taxon>
        <taxon>asterids</taxon>
        <taxon>lamiids</taxon>
        <taxon>Solanales</taxon>
        <taxon>Solanaceae</taxon>
        <taxon>Solanoideae</taxon>
        <taxon>Solaneae</taxon>
        <taxon>Solanum</taxon>
    </lineage>
</organism>
<dbReference type="AlphaFoldDB" id="A0AAF0QLE8"/>
<evidence type="ECO:0000313" key="2">
    <source>
        <dbReference type="Proteomes" id="UP001234989"/>
    </source>
</evidence>
<name>A0AAF0QLE8_SOLVR</name>